<dbReference type="InterPro" id="IPR000326">
    <property type="entry name" value="PAP2/HPO"/>
</dbReference>
<reference evidence="4" key="1">
    <citation type="journal article" date="2019" name="Int. J. Syst. Evol. Microbiol.">
        <title>The Global Catalogue of Microorganisms (GCM) 10K type strain sequencing project: providing services to taxonomists for standard genome sequencing and annotation.</title>
        <authorList>
            <consortium name="The Broad Institute Genomics Platform"/>
            <consortium name="The Broad Institute Genome Sequencing Center for Infectious Disease"/>
            <person name="Wu L."/>
            <person name="Ma J."/>
        </authorList>
    </citation>
    <scope>NUCLEOTIDE SEQUENCE [LARGE SCALE GENOMIC DNA]</scope>
    <source>
        <strain evidence="4">CGMCC 4.7466</strain>
    </source>
</reference>
<dbReference type="SUPFAM" id="SSF48317">
    <property type="entry name" value="Acid phosphatase/Vanadium-dependent haloperoxidase"/>
    <property type="match status" value="1"/>
</dbReference>
<dbReference type="InterPro" id="IPR036938">
    <property type="entry name" value="PAP2/HPO_sf"/>
</dbReference>
<feature type="transmembrane region" description="Helical" evidence="1">
    <location>
        <begin position="160"/>
        <end position="178"/>
    </location>
</feature>
<dbReference type="Gene3D" id="1.20.144.10">
    <property type="entry name" value="Phosphatidic acid phosphatase type 2/haloperoxidase"/>
    <property type="match status" value="1"/>
</dbReference>
<name>A0ABV9T830_9BACT</name>
<dbReference type="CDD" id="cd03395">
    <property type="entry name" value="PAP2_like_4"/>
    <property type="match status" value="1"/>
</dbReference>
<sequence>MIEKLKAWDEQLFIYLNGIHADWLDPVMMTLTGRYIWIPLYLFLIYQLVRIYQKEAVWYVFGIALAILIADQFTSGFMKPFFERLRPCHDPRWADTIVNYAGCGGQYGFASSHAANTFALATYLNLVVGSKRKGFIWLFLWAAVISYTRIYLGVHYPSDILVGAFVGVVAGGIAWFTIQKLKFMVTKHSKTHRVDTDKR</sequence>
<dbReference type="PANTHER" id="PTHR14969">
    <property type="entry name" value="SPHINGOSINE-1-PHOSPHATE PHOSPHOHYDROLASE"/>
    <property type="match status" value="1"/>
</dbReference>
<keyword evidence="4" id="KW-1185">Reference proteome</keyword>
<feature type="transmembrane region" description="Helical" evidence="1">
    <location>
        <begin position="35"/>
        <end position="52"/>
    </location>
</feature>
<keyword evidence="1" id="KW-0812">Transmembrane</keyword>
<evidence type="ECO:0000313" key="4">
    <source>
        <dbReference type="Proteomes" id="UP001595818"/>
    </source>
</evidence>
<evidence type="ECO:0000259" key="2">
    <source>
        <dbReference type="SMART" id="SM00014"/>
    </source>
</evidence>
<gene>
    <name evidence="3" type="ORF">ACFPFU_23040</name>
</gene>
<dbReference type="SMART" id="SM00014">
    <property type="entry name" value="acidPPc"/>
    <property type="match status" value="1"/>
</dbReference>
<keyword evidence="1" id="KW-1133">Transmembrane helix</keyword>
<evidence type="ECO:0000256" key="1">
    <source>
        <dbReference type="SAM" id="Phobius"/>
    </source>
</evidence>
<evidence type="ECO:0000313" key="3">
    <source>
        <dbReference type="EMBL" id="MFC4874598.1"/>
    </source>
</evidence>
<feature type="transmembrane region" description="Helical" evidence="1">
    <location>
        <begin position="58"/>
        <end position="77"/>
    </location>
</feature>
<comment type="caution">
    <text evidence="3">The sequence shown here is derived from an EMBL/GenBank/DDBJ whole genome shotgun (WGS) entry which is preliminary data.</text>
</comment>
<dbReference type="Proteomes" id="UP001595818">
    <property type="component" value="Unassembled WGS sequence"/>
</dbReference>
<protein>
    <submittedName>
        <fullName evidence="3">Phosphatase PAP2 family protein</fullName>
    </submittedName>
</protein>
<proteinExistence type="predicted"/>
<dbReference type="PANTHER" id="PTHR14969:SF13">
    <property type="entry name" value="AT30094P"/>
    <property type="match status" value="1"/>
</dbReference>
<feature type="transmembrane region" description="Helical" evidence="1">
    <location>
        <begin position="135"/>
        <end position="154"/>
    </location>
</feature>
<dbReference type="EMBL" id="JBHSJJ010000020">
    <property type="protein sequence ID" value="MFC4874598.1"/>
    <property type="molecule type" value="Genomic_DNA"/>
</dbReference>
<organism evidence="3 4">
    <name type="scientific">Negadavirga shengliensis</name>
    <dbReference type="NCBI Taxonomy" id="1389218"/>
    <lineage>
        <taxon>Bacteria</taxon>
        <taxon>Pseudomonadati</taxon>
        <taxon>Bacteroidota</taxon>
        <taxon>Cytophagia</taxon>
        <taxon>Cytophagales</taxon>
        <taxon>Cyclobacteriaceae</taxon>
        <taxon>Negadavirga</taxon>
    </lineage>
</organism>
<keyword evidence="1" id="KW-0472">Membrane</keyword>
<dbReference type="RefSeq" id="WP_377068603.1">
    <property type="nucleotide sequence ID" value="NZ_JBHSJJ010000020.1"/>
</dbReference>
<dbReference type="Pfam" id="PF01569">
    <property type="entry name" value="PAP2"/>
    <property type="match status" value="1"/>
</dbReference>
<feature type="domain" description="Phosphatidic acid phosphatase type 2/haloperoxidase" evidence="2">
    <location>
        <begin position="61"/>
        <end position="175"/>
    </location>
</feature>
<accession>A0ABV9T830</accession>